<dbReference type="Proteomes" id="UP000332933">
    <property type="component" value="Unassembled WGS sequence"/>
</dbReference>
<dbReference type="InterPro" id="IPR052079">
    <property type="entry name" value="E3_ligase/Copine_domain"/>
</dbReference>
<reference evidence="2" key="2">
    <citation type="submission" date="2019-06" db="EMBL/GenBank/DDBJ databases">
        <title>Genomics analysis of Aphanomyces spp. identifies a new class of oomycete effector associated with host adaptation.</title>
        <authorList>
            <person name="Gaulin E."/>
        </authorList>
    </citation>
    <scope>NUCLEOTIDE SEQUENCE</scope>
    <source>
        <strain evidence="2">CBS 578.67</strain>
    </source>
</reference>
<evidence type="ECO:0000313" key="4">
    <source>
        <dbReference type="Proteomes" id="UP000332933"/>
    </source>
</evidence>
<dbReference type="EMBL" id="VJMH01006389">
    <property type="protein sequence ID" value="KAF0690191.1"/>
    <property type="molecule type" value="Genomic_DNA"/>
</dbReference>
<dbReference type="Pfam" id="PF07002">
    <property type="entry name" value="Copine"/>
    <property type="match status" value="1"/>
</dbReference>
<dbReference type="PANTHER" id="PTHR45751">
    <property type="entry name" value="COPINE FAMILY PROTEIN 1"/>
    <property type="match status" value="1"/>
</dbReference>
<dbReference type="PANTHER" id="PTHR45751:SF11">
    <property type="entry name" value="COPINE FAMILY PROTEIN 2"/>
    <property type="match status" value="1"/>
</dbReference>
<reference evidence="3 4" key="1">
    <citation type="submission" date="2019-03" db="EMBL/GenBank/DDBJ databases">
        <authorList>
            <person name="Gaulin E."/>
            <person name="Dumas B."/>
        </authorList>
    </citation>
    <scope>NUCLEOTIDE SEQUENCE [LARGE SCALE GENOMIC DNA]</scope>
    <source>
        <strain evidence="3">CBS 568.67</strain>
    </source>
</reference>
<dbReference type="GO" id="GO:0005634">
    <property type="term" value="C:nucleus"/>
    <property type="evidence" value="ECO:0007669"/>
    <property type="project" value="TreeGrafter"/>
</dbReference>
<organism evidence="3 4">
    <name type="scientific">Aphanomyces stellatus</name>
    <dbReference type="NCBI Taxonomy" id="120398"/>
    <lineage>
        <taxon>Eukaryota</taxon>
        <taxon>Sar</taxon>
        <taxon>Stramenopiles</taxon>
        <taxon>Oomycota</taxon>
        <taxon>Saprolegniomycetes</taxon>
        <taxon>Saprolegniales</taxon>
        <taxon>Verrucalvaceae</taxon>
        <taxon>Aphanomyces</taxon>
    </lineage>
</organism>
<dbReference type="GO" id="GO:0004842">
    <property type="term" value="F:ubiquitin-protein transferase activity"/>
    <property type="evidence" value="ECO:0007669"/>
    <property type="project" value="TreeGrafter"/>
</dbReference>
<name>A0A485LA72_9STRA</name>
<protein>
    <submittedName>
        <fullName evidence="3">Aste57867_18382 protein</fullName>
    </submittedName>
</protein>
<proteinExistence type="predicted"/>
<evidence type="ECO:0000313" key="3">
    <source>
        <dbReference type="EMBL" id="VFT95118.1"/>
    </source>
</evidence>
<feature type="domain" description="Copine C-terminal" evidence="1">
    <location>
        <begin position="4"/>
        <end position="149"/>
    </location>
</feature>
<dbReference type="EMBL" id="CAADRA010006410">
    <property type="protein sequence ID" value="VFT95118.1"/>
    <property type="molecule type" value="Genomic_DNA"/>
</dbReference>
<evidence type="ECO:0000313" key="2">
    <source>
        <dbReference type="EMBL" id="KAF0690191.1"/>
    </source>
</evidence>
<dbReference type="GO" id="GO:0016567">
    <property type="term" value="P:protein ubiquitination"/>
    <property type="evidence" value="ECO:0007669"/>
    <property type="project" value="TreeGrafter"/>
</dbReference>
<evidence type="ECO:0000259" key="1">
    <source>
        <dbReference type="Pfam" id="PF07002"/>
    </source>
</evidence>
<gene>
    <name evidence="3" type="primary">Aste57867_18382</name>
    <name evidence="2" type="ORF">As57867_018320</name>
    <name evidence="3" type="ORF">ASTE57867_18382</name>
</gene>
<dbReference type="AlphaFoldDB" id="A0A485LA72"/>
<keyword evidence="4" id="KW-1185">Reference proteome</keyword>
<dbReference type="OrthoDB" id="5855668at2759"/>
<dbReference type="InterPro" id="IPR010734">
    <property type="entry name" value="Copine_C"/>
</dbReference>
<accession>A0A485LA72</accession>
<sequence>MGTSACHGFRQALDRYTRMTPSIRLYGPTDLAPVIRETIAIAKRTRKYHILVIIANGQVMHERETRAAIEAASHFAMCMYISMTRGWATCCMVGVGDGPWDMMEKFDDGLPHQQFDNFQFVEYIRSFKMHRQSPEVGFATDALMDLESRFQVEFFYHG</sequence>